<keyword evidence="2" id="KW-1185">Reference proteome</keyword>
<gene>
    <name evidence="1" type="ORF">KGF56_002018</name>
</gene>
<dbReference type="AlphaFoldDB" id="A0AAI9SXZ8"/>
<dbReference type="GeneID" id="73379635"/>
<reference evidence="1" key="1">
    <citation type="journal article" date="2022" name="DNA Res.">
        <title>Genome analysis of five recently described species of the CUG-Ser clade uncovers Candida theae as a new hybrid lineage with pathogenic potential in the Candida parapsilosis species complex.</title>
        <authorList>
            <person name="Mixao V."/>
            <person name="Del Olmo V."/>
            <person name="Hegedusova E."/>
            <person name="Saus E."/>
            <person name="Pryszcz L."/>
            <person name="Cillingova A."/>
            <person name="Nosek J."/>
            <person name="Gabaldon T."/>
        </authorList>
    </citation>
    <scope>NUCLEOTIDE SEQUENCE</scope>
    <source>
        <strain evidence="1">CBS 10844</strain>
    </source>
</reference>
<evidence type="ECO:0000313" key="2">
    <source>
        <dbReference type="Proteomes" id="UP001202479"/>
    </source>
</evidence>
<evidence type="ECO:0008006" key="3">
    <source>
        <dbReference type="Google" id="ProtNLM"/>
    </source>
</evidence>
<proteinExistence type="predicted"/>
<comment type="caution">
    <text evidence="1">The sequence shown here is derived from an EMBL/GenBank/DDBJ whole genome shotgun (WGS) entry which is preliminary data.</text>
</comment>
<dbReference type="EMBL" id="JAHUZD010000060">
    <property type="protein sequence ID" value="KAI3405180.2"/>
    <property type="molecule type" value="Genomic_DNA"/>
</dbReference>
<protein>
    <recommendedName>
        <fullName evidence="3">ATPase expression protein 1</fullName>
    </recommendedName>
</protein>
<evidence type="ECO:0000313" key="1">
    <source>
        <dbReference type="EMBL" id="KAI3405180.2"/>
    </source>
</evidence>
<name>A0AAI9SXZ8_9ASCO</name>
<sequence length="445" mass="50451">MLRGKYLVRHSIRTKSTGFSPITFTPTANQARHIFEEEKLTPEENYAAVPDKPDFSSISKAHYRIINPEDVADLVTKLNTNDVLVSSLSRSRTLYGDTSYRIKSLNTKSEINELEPKAEPTIFPYASILFGWKKVYNQQIKPLQDLEPVQKTEKPRLDSKFHKLFTDSHHHKFEEFFIDTRAFRNSDLNSNGGTSLLELREAFTVEDASNVVLDCIGDSKSSFLEFLNFIIPNIGYFRIEGLKHFLSRVSKLSIELNAGAAELKTLVEAIDAQHKKVISILDSRTLNNIALAVTELDPKLSARMMKYMIDDSVCPSEMAVEKFIKSLGSLSRDQTLRELTFLKPVLFHRQPGSNFFAAVLHTITNINEVNKLVIFLKRYPGLLAQEQTSIYKKIEELGACTSLYISQFLKVLKTSDIKLSNDLFQAIASKYDNSPRIVAALSQLI</sequence>
<dbReference type="RefSeq" id="XP_049180925.1">
    <property type="nucleotide sequence ID" value="XM_049323202.1"/>
</dbReference>
<organism evidence="1 2">
    <name type="scientific">Candida oxycetoniae</name>
    <dbReference type="NCBI Taxonomy" id="497107"/>
    <lineage>
        <taxon>Eukaryota</taxon>
        <taxon>Fungi</taxon>
        <taxon>Dikarya</taxon>
        <taxon>Ascomycota</taxon>
        <taxon>Saccharomycotina</taxon>
        <taxon>Pichiomycetes</taxon>
        <taxon>Debaryomycetaceae</taxon>
        <taxon>Candida/Lodderomyces clade</taxon>
        <taxon>Candida</taxon>
    </lineage>
</organism>
<accession>A0AAI9SXZ8</accession>
<dbReference type="Proteomes" id="UP001202479">
    <property type="component" value="Unassembled WGS sequence"/>
</dbReference>